<evidence type="ECO:0000256" key="1">
    <source>
        <dbReference type="SAM" id="MobiDB-lite"/>
    </source>
</evidence>
<feature type="region of interest" description="Disordered" evidence="1">
    <location>
        <begin position="55"/>
        <end position="80"/>
    </location>
</feature>
<feature type="compositionally biased region" description="Low complexity" evidence="1">
    <location>
        <begin position="149"/>
        <end position="158"/>
    </location>
</feature>
<name>L8E7J6_HUMAN</name>
<gene>
    <name evidence="2" type="primary">SPATA2</name>
</gene>
<proteinExistence type="predicted"/>
<feature type="region of interest" description="Disordered" evidence="1">
    <location>
        <begin position="124"/>
        <end position="174"/>
    </location>
</feature>
<sequence length="197" mass="20076">MCFHPPPPATARPCCAVPTSPLRMTWICTQTLNPGPPTVGRMLCGRMCGCSETMPTPSTTSARPLPKSPPSPSAKAAGCPAAPPSASAVTACSPVLQLPSPAPSPARPRLMTAWPTGHLCGRSTQARLRASTASRTFTPNPSPPPRPLPAVASATAQAPPTPAPSVQKSHVTPASALTIMTPATKRVSCTSSCPTTS</sequence>
<dbReference type="EMBL" id="HF583607">
    <property type="protein sequence ID" value="CCQ43104.1"/>
    <property type="molecule type" value="Genomic_DNA"/>
</dbReference>
<reference evidence="2" key="1">
    <citation type="journal article" date="2013" name="PLoS ONE">
        <title>Direct detection of alternative open reading frames translation products in human significantly expands the proteome.</title>
        <authorList>
            <person name="Vanderperre B."/>
            <person name="Lucier J.-F."/>
            <person name="Motard J."/>
            <person name="Tremblay G."/>
            <person name="Vanderperre S."/>
            <person name="Wisztorski M."/>
            <person name="Salzet M."/>
            <person name="Boisvert F.-M."/>
            <person name="Roucou X."/>
        </authorList>
    </citation>
    <scope>NUCLEOTIDE SEQUENCE</scope>
</reference>
<dbReference type="ChiTaRS" id="SPATA2">
    <property type="organism name" value="human"/>
</dbReference>
<organism evidence="2">
    <name type="scientific">Homo sapiens</name>
    <name type="common">Human</name>
    <dbReference type="NCBI Taxonomy" id="9606"/>
    <lineage>
        <taxon>Eukaryota</taxon>
        <taxon>Metazoa</taxon>
        <taxon>Chordata</taxon>
        <taxon>Craniata</taxon>
        <taxon>Vertebrata</taxon>
        <taxon>Euteleostomi</taxon>
        <taxon>Mammalia</taxon>
        <taxon>Eutheria</taxon>
        <taxon>Euarchontoglires</taxon>
        <taxon>Primates</taxon>
        <taxon>Haplorrhini</taxon>
        <taxon>Catarrhini</taxon>
        <taxon>Hominidae</taxon>
        <taxon>Homo</taxon>
    </lineage>
</organism>
<accession>L8E7J6</accession>
<protein>
    <submittedName>
        <fullName evidence="2">Alternative protein SPATA2</fullName>
    </submittedName>
</protein>
<dbReference type="OrthoDB" id="9989817at2759"/>
<feature type="compositionally biased region" description="Polar residues" evidence="1">
    <location>
        <begin position="124"/>
        <end position="138"/>
    </location>
</feature>
<dbReference type="AlphaFoldDB" id="L8E7J6"/>
<evidence type="ECO:0000313" key="2">
    <source>
        <dbReference type="EMBL" id="CCQ43104.1"/>
    </source>
</evidence>